<feature type="transmembrane region" description="Helical" evidence="5">
    <location>
        <begin position="168"/>
        <end position="190"/>
    </location>
</feature>
<sequence length="393" mass="44508">MVIRKKIPNYWLILPFTYLIFFPFGQLTRVQLDVAGQIFAIYPTDILAGLTLVPLALNIRKLFPKEITALRAFLVAALFSLIFSLAFFPPQEILIGTFYFFRLVFYISFFVFLWRLVKLGVYPKEKVINSLIAVGTFVGLFGWAQYLFYPDLRALKEFGWDDHLYRLVSTFLDPAFTGIILVLALILVFSKISSRKSPLLVGLSGFLLFSIAFTYSRSSFLAILFAGLTASLLGYSKKIIWIPILIFFLGLFFLPRPAGEGVRLERLNSVILKTGDYKESLQIIRHSPLFGVGFNNLCVAKMRFFGGTLGLSHSCGGTDNSFLFVVATTGLVGLVFFIDLVIKIIRNTSRDEYGRIFLVSLTALFVHGMFTNTLFYAWVMGWLVHLLAISRRS</sequence>
<dbReference type="EMBL" id="LCEY01000023">
    <property type="protein sequence ID" value="KKS80255.1"/>
    <property type="molecule type" value="Genomic_DNA"/>
</dbReference>
<dbReference type="AlphaFoldDB" id="A0A0G1C3L7"/>
<feature type="transmembrane region" description="Helical" evidence="5">
    <location>
        <begin position="7"/>
        <end position="25"/>
    </location>
</feature>
<feature type="transmembrane region" description="Helical" evidence="5">
    <location>
        <begin position="69"/>
        <end position="88"/>
    </location>
</feature>
<feature type="transmembrane region" description="Helical" evidence="5">
    <location>
        <begin position="197"/>
        <end position="213"/>
    </location>
</feature>
<name>A0A0G1C3L7_9BACT</name>
<keyword evidence="4 5" id="KW-0472">Membrane</keyword>
<dbReference type="PANTHER" id="PTHR37422">
    <property type="entry name" value="TEICHURONIC ACID BIOSYNTHESIS PROTEIN TUAE"/>
    <property type="match status" value="1"/>
</dbReference>
<protein>
    <recommendedName>
        <fullName evidence="6">O-antigen ligase-related domain-containing protein</fullName>
    </recommendedName>
</protein>
<feature type="transmembrane region" description="Helical" evidence="5">
    <location>
        <begin position="94"/>
        <end position="116"/>
    </location>
</feature>
<proteinExistence type="predicted"/>
<dbReference type="GO" id="GO:0016020">
    <property type="term" value="C:membrane"/>
    <property type="evidence" value="ECO:0007669"/>
    <property type="project" value="UniProtKB-SubCell"/>
</dbReference>
<evidence type="ECO:0000256" key="3">
    <source>
        <dbReference type="ARBA" id="ARBA00022989"/>
    </source>
</evidence>
<organism evidence="7 8">
    <name type="scientific">Candidatus Woesebacteria bacterium GW2011_GWC1_43_10b</name>
    <dbReference type="NCBI Taxonomy" id="1618585"/>
    <lineage>
        <taxon>Bacteria</taxon>
        <taxon>Candidatus Woeseibacteriota</taxon>
    </lineage>
</organism>
<dbReference type="PANTHER" id="PTHR37422:SF13">
    <property type="entry name" value="LIPOPOLYSACCHARIDE BIOSYNTHESIS PROTEIN PA4999-RELATED"/>
    <property type="match status" value="1"/>
</dbReference>
<accession>A0A0G1C3L7</accession>
<dbReference type="InterPro" id="IPR051533">
    <property type="entry name" value="WaaL-like"/>
</dbReference>
<comment type="caution">
    <text evidence="7">The sequence shown here is derived from an EMBL/GenBank/DDBJ whole genome shotgun (WGS) entry which is preliminary data.</text>
</comment>
<feature type="transmembrane region" description="Helical" evidence="5">
    <location>
        <begin position="37"/>
        <end position="57"/>
    </location>
</feature>
<feature type="transmembrane region" description="Helical" evidence="5">
    <location>
        <begin position="128"/>
        <end position="148"/>
    </location>
</feature>
<gene>
    <name evidence="7" type="ORF">UV56_C0023G0005</name>
</gene>
<feature type="transmembrane region" description="Helical" evidence="5">
    <location>
        <begin position="240"/>
        <end position="258"/>
    </location>
</feature>
<evidence type="ECO:0000313" key="7">
    <source>
        <dbReference type="EMBL" id="KKS80255.1"/>
    </source>
</evidence>
<evidence type="ECO:0000256" key="5">
    <source>
        <dbReference type="SAM" id="Phobius"/>
    </source>
</evidence>
<dbReference type="Proteomes" id="UP000034611">
    <property type="component" value="Unassembled WGS sequence"/>
</dbReference>
<dbReference type="InterPro" id="IPR007016">
    <property type="entry name" value="O-antigen_ligase-rel_domated"/>
</dbReference>
<feature type="domain" description="O-antigen ligase-related" evidence="6">
    <location>
        <begin position="206"/>
        <end position="338"/>
    </location>
</feature>
<dbReference type="PATRIC" id="fig|1618585.3.peg.276"/>
<evidence type="ECO:0000313" key="8">
    <source>
        <dbReference type="Proteomes" id="UP000034611"/>
    </source>
</evidence>
<dbReference type="Pfam" id="PF04932">
    <property type="entry name" value="Wzy_C"/>
    <property type="match status" value="1"/>
</dbReference>
<keyword evidence="3 5" id="KW-1133">Transmembrane helix</keyword>
<feature type="transmembrane region" description="Helical" evidence="5">
    <location>
        <begin position="357"/>
        <end position="379"/>
    </location>
</feature>
<evidence type="ECO:0000256" key="1">
    <source>
        <dbReference type="ARBA" id="ARBA00004141"/>
    </source>
</evidence>
<evidence type="ECO:0000259" key="6">
    <source>
        <dbReference type="Pfam" id="PF04932"/>
    </source>
</evidence>
<reference evidence="7 8" key="1">
    <citation type="journal article" date="2015" name="Nature">
        <title>rRNA introns, odd ribosomes, and small enigmatic genomes across a large radiation of phyla.</title>
        <authorList>
            <person name="Brown C.T."/>
            <person name="Hug L.A."/>
            <person name="Thomas B.C."/>
            <person name="Sharon I."/>
            <person name="Castelle C.J."/>
            <person name="Singh A."/>
            <person name="Wilkins M.J."/>
            <person name="Williams K.H."/>
            <person name="Banfield J.F."/>
        </authorList>
    </citation>
    <scope>NUCLEOTIDE SEQUENCE [LARGE SCALE GENOMIC DNA]</scope>
</reference>
<evidence type="ECO:0000256" key="2">
    <source>
        <dbReference type="ARBA" id="ARBA00022692"/>
    </source>
</evidence>
<evidence type="ECO:0000256" key="4">
    <source>
        <dbReference type="ARBA" id="ARBA00023136"/>
    </source>
</evidence>
<comment type="subcellular location">
    <subcellularLocation>
        <location evidence="1">Membrane</location>
        <topology evidence="1">Multi-pass membrane protein</topology>
    </subcellularLocation>
</comment>
<keyword evidence="2 5" id="KW-0812">Transmembrane</keyword>
<feature type="transmembrane region" description="Helical" evidence="5">
    <location>
        <begin position="322"/>
        <end position="345"/>
    </location>
</feature>